<proteinExistence type="inferred from homology"/>
<evidence type="ECO:0000256" key="5">
    <source>
        <dbReference type="ARBA" id="ARBA00022691"/>
    </source>
</evidence>
<evidence type="ECO:0000313" key="8">
    <source>
        <dbReference type="EMBL" id="RPF70518.1"/>
    </source>
</evidence>
<comment type="caution">
    <text evidence="8">The sequence shown here is derived from an EMBL/GenBank/DDBJ whole genome shotgun (WGS) entry which is preliminary data.</text>
</comment>
<dbReference type="GO" id="GO:0032259">
    <property type="term" value="P:methylation"/>
    <property type="evidence" value="ECO:0007669"/>
    <property type="project" value="UniProtKB-KW"/>
</dbReference>
<comment type="similarity">
    <text evidence="1">Belongs to the N(4)/N(6)-methyltransferase family.</text>
</comment>
<reference evidence="8 9" key="1">
    <citation type="submission" date="2018-11" db="EMBL/GenBank/DDBJ databases">
        <title>Erythrobacter spongiae sp. nov., isolated from a marine sponge.</title>
        <authorList>
            <person name="Zhuang L."/>
            <person name="Luo L."/>
        </authorList>
    </citation>
    <scope>NUCLEOTIDE SEQUENCE [LARGE SCALE GENOMIC DNA]</scope>
    <source>
        <strain evidence="8 9">HN-E23</strain>
    </source>
</reference>
<dbReference type="Gene3D" id="3.40.50.150">
    <property type="entry name" value="Vaccinia Virus protein VP39"/>
    <property type="match status" value="1"/>
</dbReference>
<dbReference type="GO" id="GO:0005737">
    <property type="term" value="C:cytoplasm"/>
    <property type="evidence" value="ECO:0007669"/>
    <property type="project" value="TreeGrafter"/>
</dbReference>
<sequence>MAKKPLRVETLTHHEATRKNAPTAELETFVDAETKRPIEVAYERRNRDLDPQLVWRGKDVADWSDLVVEAPPLYIQEKIHPKALIEDLKRASQRDEADDAPDLFADFNGVDPEARTEFYAHDQHWSNRMILGDGLKVMASLAEREGLKGQVQCIYIDPPYGIKFNSNFQWSTTSRDVKDGKADHLTREPEQVKAFRDTWADGIHSYLTYLRDRLTVARDLLTESGSVFVQIGDENVHRVRALMDEVFGEENFCTQVMFRKTTGKGAGVLDNTVDFIVWYAKSRETVKYRPLYEMRDPSEEVNLRLVLLPDGTRRRLTTDEFEGREALPDGARIYRPNPLTSARSASGGDLREYHFQATRFTPGGGTFKTNKRGLDQLTKADRLMGVGRSLNYIRYFDDFPVKPRNDVWDDTRTGGFGEEKIYVVQTVSKAAERCILMTTDPGDLVLDPTCGSGTTAYVAEQWGRRWITIDTSRVALALARARIMGARYPWYLLADSREGQVKEGEITRTPPRDTPTQGRIRQGFVYKRVPHITLKSIANNAEIDTIWEEYQEKLEPLRADINAMRGRDGSDPDLPPFEEWTMPREPGAPWPEDAAKALEKARGPGSDAVRTKWLTKLNEELDRDYTLETLPEHPVDPWNDPRAEELHAEWWRLRIERQQEIDASIAAKADTEYLYDQPYEDKTRVRVAGPFTVESLSPHRVPAVDVDDSLFDEIEAAEGRAKKGESGERADFAEMVLENLKRSGVQQRAKDDKLVFESMKLWPGEWIVAEGIVRQKSLTEAEDEEETEAGPTRRAAVFVGPEYGTITRPQVVAAAREAQENGFDILIAAAFNFDAHAGEVTKMGPLTVLQARINPDLHMPDLANTGAGNLFTVFGEPDIQVHDEGANENGEGMVSIEVMGVDMYKGGQIESGDADDIAVWFIDTDYNYESFFVRHAYFPGANDPYKALKTTLKAEVDQEAWDSLNRVRSRPFAKPKDGRVAVKVVNHLGDEVMKVLEV</sequence>
<keyword evidence="9" id="KW-1185">Reference proteome</keyword>
<evidence type="ECO:0000256" key="3">
    <source>
        <dbReference type="ARBA" id="ARBA00022603"/>
    </source>
</evidence>
<comment type="catalytic activity">
    <reaction evidence="6">
        <text>a 2'-deoxyadenosine in DNA + S-adenosyl-L-methionine = an N(6)-methyl-2'-deoxyadenosine in DNA + S-adenosyl-L-homocysteine + H(+)</text>
        <dbReference type="Rhea" id="RHEA:15197"/>
        <dbReference type="Rhea" id="RHEA-COMP:12418"/>
        <dbReference type="Rhea" id="RHEA-COMP:12419"/>
        <dbReference type="ChEBI" id="CHEBI:15378"/>
        <dbReference type="ChEBI" id="CHEBI:57856"/>
        <dbReference type="ChEBI" id="CHEBI:59789"/>
        <dbReference type="ChEBI" id="CHEBI:90615"/>
        <dbReference type="ChEBI" id="CHEBI:90616"/>
        <dbReference type="EC" id="2.1.1.72"/>
    </reaction>
</comment>
<dbReference type="GO" id="GO:0009007">
    <property type="term" value="F:site-specific DNA-methyltransferase (adenine-specific) activity"/>
    <property type="evidence" value="ECO:0007669"/>
    <property type="project" value="UniProtKB-EC"/>
</dbReference>
<dbReference type="PRINTS" id="PR00506">
    <property type="entry name" value="D21N6MTFRASE"/>
</dbReference>
<dbReference type="InterPro" id="IPR002052">
    <property type="entry name" value="DNA_methylase_N6_adenine_CS"/>
</dbReference>
<dbReference type="SUPFAM" id="SSF53335">
    <property type="entry name" value="S-adenosyl-L-methionine-dependent methyltransferases"/>
    <property type="match status" value="1"/>
</dbReference>
<feature type="domain" description="DNA methylase N-4/N-6" evidence="7">
    <location>
        <begin position="151"/>
        <end position="477"/>
    </location>
</feature>
<dbReference type="Proteomes" id="UP000275232">
    <property type="component" value="Unassembled WGS sequence"/>
</dbReference>
<dbReference type="EMBL" id="RPFZ01000001">
    <property type="protein sequence ID" value="RPF70518.1"/>
    <property type="molecule type" value="Genomic_DNA"/>
</dbReference>
<dbReference type="InterPro" id="IPR002295">
    <property type="entry name" value="N4/N6-MTase_EcoPI_Mod-like"/>
</dbReference>
<gene>
    <name evidence="8" type="ORF">EG799_01945</name>
</gene>
<dbReference type="AlphaFoldDB" id="A0A3N5D7J6"/>
<evidence type="ECO:0000256" key="4">
    <source>
        <dbReference type="ARBA" id="ARBA00022679"/>
    </source>
</evidence>
<dbReference type="RefSeq" id="WP_123878066.1">
    <property type="nucleotide sequence ID" value="NZ_RPFZ01000001.1"/>
</dbReference>
<evidence type="ECO:0000256" key="2">
    <source>
        <dbReference type="ARBA" id="ARBA00011900"/>
    </source>
</evidence>
<keyword evidence="3 8" id="KW-0489">Methyltransferase</keyword>
<dbReference type="InterPro" id="IPR002941">
    <property type="entry name" value="DNA_methylase_N4/N6"/>
</dbReference>
<keyword evidence="4 8" id="KW-0808">Transferase</keyword>
<dbReference type="GO" id="GO:0008170">
    <property type="term" value="F:N-methyltransferase activity"/>
    <property type="evidence" value="ECO:0007669"/>
    <property type="project" value="InterPro"/>
</dbReference>
<dbReference type="PANTHER" id="PTHR13370">
    <property type="entry name" value="RNA METHYLASE-RELATED"/>
    <property type="match status" value="1"/>
</dbReference>
<keyword evidence="5" id="KW-0949">S-adenosyl-L-methionine</keyword>
<dbReference type="InterPro" id="IPR029063">
    <property type="entry name" value="SAM-dependent_MTases_sf"/>
</dbReference>
<evidence type="ECO:0000259" key="7">
    <source>
        <dbReference type="Pfam" id="PF01555"/>
    </source>
</evidence>
<evidence type="ECO:0000256" key="1">
    <source>
        <dbReference type="ARBA" id="ARBA00006594"/>
    </source>
</evidence>
<evidence type="ECO:0000256" key="6">
    <source>
        <dbReference type="ARBA" id="ARBA00047942"/>
    </source>
</evidence>
<dbReference type="GO" id="GO:0003677">
    <property type="term" value="F:DNA binding"/>
    <property type="evidence" value="ECO:0007669"/>
    <property type="project" value="InterPro"/>
</dbReference>
<accession>A0A3N5D7J6</accession>
<dbReference type="PANTHER" id="PTHR13370:SF16">
    <property type="entry name" value="SITE-SPECIFIC DNA-METHYLTRANSFERASE (ADENINE-SPECIFIC)"/>
    <property type="match status" value="1"/>
</dbReference>
<dbReference type="Pfam" id="PF01555">
    <property type="entry name" value="N6_N4_Mtase"/>
    <property type="match status" value="1"/>
</dbReference>
<organism evidence="8 9">
    <name type="scientific">Aurantiacibacter spongiae</name>
    <dbReference type="NCBI Taxonomy" id="2488860"/>
    <lineage>
        <taxon>Bacteria</taxon>
        <taxon>Pseudomonadati</taxon>
        <taxon>Pseudomonadota</taxon>
        <taxon>Alphaproteobacteria</taxon>
        <taxon>Sphingomonadales</taxon>
        <taxon>Erythrobacteraceae</taxon>
        <taxon>Aurantiacibacter</taxon>
    </lineage>
</organism>
<name>A0A3N5D7J6_9SPHN</name>
<dbReference type="EC" id="2.1.1.72" evidence="2"/>
<dbReference type="PROSITE" id="PS00092">
    <property type="entry name" value="N6_MTASE"/>
    <property type="match status" value="1"/>
</dbReference>
<evidence type="ECO:0000313" key="9">
    <source>
        <dbReference type="Proteomes" id="UP000275232"/>
    </source>
</evidence>
<dbReference type="OrthoDB" id="9816043at2"/>
<protein>
    <recommendedName>
        <fullName evidence="2">site-specific DNA-methyltransferase (adenine-specific)</fullName>
        <ecNumber evidence="2">2.1.1.72</ecNumber>
    </recommendedName>
</protein>